<evidence type="ECO:0000313" key="1">
    <source>
        <dbReference type="EMBL" id="KAJ8110018.1"/>
    </source>
</evidence>
<comment type="caution">
    <text evidence="1">The sequence shown here is derived from an EMBL/GenBank/DDBJ whole genome shotgun (WGS) entry which is preliminary data.</text>
</comment>
<gene>
    <name evidence="1" type="ORF">OPT61_g7025</name>
</gene>
<organism evidence="1 2">
    <name type="scientific">Boeremia exigua</name>
    <dbReference type="NCBI Taxonomy" id="749465"/>
    <lineage>
        <taxon>Eukaryota</taxon>
        <taxon>Fungi</taxon>
        <taxon>Dikarya</taxon>
        <taxon>Ascomycota</taxon>
        <taxon>Pezizomycotina</taxon>
        <taxon>Dothideomycetes</taxon>
        <taxon>Pleosporomycetidae</taxon>
        <taxon>Pleosporales</taxon>
        <taxon>Pleosporineae</taxon>
        <taxon>Didymellaceae</taxon>
        <taxon>Boeremia</taxon>
    </lineage>
</organism>
<sequence length="93" mass="10701">MVRPANFLRLHGWWMDLSSGKSPAARQLTIMVPMVYVPEIPIFDICPSRVAGTQALQDTATMTLGLRNWPATRRRMPWISEKDQLEWRHPGGR</sequence>
<keyword evidence="2" id="KW-1185">Reference proteome</keyword>
<protein>
    <submittedName>
        <fullName evidence="1">Uncharacterized protein</fullName>
    </submittedName>
</protein>
<reference evidence="1" key="1">
    <citation type="submission" date="2022-11" db="EMBL/GenBank/DDBJ databases">
        <title>Genome Sequence of Boeremia exigua.</title>
        <authorList>
            <person name="Buettner E."/>
        </authorList>
    </citation>
    <scope>NUCLEOTIDE SEQUENCE</scope>
    <source>
        <strain evidence="1">CU02</strain>
    </source>
</reference>
<name>A0ACC2I4W0_9PLEO</name>
<evidence type="ECO:0000313" key="2">
    <source>
        <dbReference type="Proteomes" id="UP001153331"/>
    </source>
</evidence>
<proteinExistence type="predicted"/>
<dbReference type="Proteomes" id="UP001153331">
    <property type="component" value="Unassembled WGS sequence"/>
</dbReference>
<accession>A0ACC2I4W0</accession>
<dbReference type="EMBL" id="JAPHNI010000544">
    <property type="protein sequence ID" value="KAJ8110018.1"/>
    <property type="molecule type" value="Genomic_DNA"/>
</dbReference>